<gene>
    <name evidence="2" type="ORF">SAMN02927914_05669</name>
</gene>
<evidence type="ECO:0000313" key="3">
    <source>
        <dbReference type="Proteomes" id="UP000198588"/>
    </source>
</evidence>
<keyword evidence="1" id="KW-0812">Transmembrane</keyword>
<dbReference type="EMBL" id="FMXM01000024">
    <property type="protein sequence ID" value="SDA96549.1"/>
    <property type="molecule type" value="Genomic_DNA"/>
</dbReference>
<feature type="transmembrane region" description="Helical" evidence="1">
    <location>
        <begin position="92"/>
        <end position="111"/>
    </location>
</feature>
<dbReference type="Proteomes" id="UP000198588">
    <property type="component" value="Unassembled WGS sequence"/>
</dbReference>
<proteinExistence type="predicted"/>
<dbReference type="AlphaFoldDB" id="A0A1G5ZP15"/>
<evidence type="ECO:0000313" key="2">
    <source>
        <dbReference type="EMBL" id="SDA96549.1"/>
    </source>
</evidence>
<feature type="transmembrane region" description="Helical" evidence="1">
    <location>
        <begin position="37"/>
        <end position="57"/>
    </location>
</feature>
<dbReference type="InterPro" id="IPR011743">
    <property type="entry name" value="Caa3_sub_IV"/>
</dbReference>
<keyword evidence="1" id="KW-1133">Transmembrane helix</keyword>
<protein>
    <submittedName>
        <fullName evidence="2">Cytochrome c oxidase subunit 4</fullName>
    </submittedName>
</protein>
<evidence type="ECO:0000256" key="1">
    <source>
        <dbReference type="SAM" id="Phobius"/>
    </source>
</evidence>
<name>A0A1G5ZP15_9HYPH</name>
<accession>A0A1G5ZP15</accession>
<reference evidence="2 3" key="1">
    <citation type="submission" date="2016-10" db="EMBL/GenBank/DDBJ databases">
        <authorList>
            <person name="de Groot N.N."/>
        </authorList>
    </citation>
    <scope>NUCLEOTIDE SEQUENCE [LARGE SCALE GENOMIC DNA]</scope>
    <source>
        <strain evidence="2 3">CGMCC 1.12097</strain>
    </source>
</reference>
<dbReference type="NCBIfam" id="TIGR02229">
    <property type="entry name" value="caa3_sub_IV"/>
    <property type="match status" value="1"/>
</dbReference>
<dbReference type="STRING" id="1165689.SAMN02927914_05669"/>
<sequence length="112" mass="11753">MAPHYSLCARGLRVSFSGRHGPSAPHTSLEELRKLTLAYLGLLALLAQTVGSSFLTFGGLNSGLNLATAATKAIIISIRFMQLASQGFLPRLAAAATGLWLAILFGLTLIGQ</sequence>
<organism evidence="2 3">
    <name type="scientific">Mesorhizobium qingshengii</name>
    <dbReference type="NCBI Taxonomy" id="1165689"/>
    <lineage>
        <taxon>Bacteria</taxon>
        <taxon>Pseudomonadati</taxon>
        <taxon>Pseudomonadota</taxon>
        <taxon>Alphaproteobacteria</taxon>
        <taxon>Hyphomicrobiales</taxon>
        <taxon>Phyllobacteriaceae</taxon>
        <taxon>Mesorhizobium</taxon>
    </lineage>
</organism>
<keyword evidence="1" id="KW-0472">Membrane</keyword>